<dbReference type="AlphaFoldDB" id="A0A6A4C1L2"/>
<dbReference type="EMBL" id="QXFT01004153">
    <property type="protein sequence ID" value="KAE9279907.1"/>
    <property type="molecule type" value="Genomic_DNA"/>
</dbReference>
<name>A0A6A4C1L2_9STRA</name>
<evidence type="ECO:0000313" key="3">
    <source>
        <dbReference type="Proteomes" id="UP000434957"/>
    </source>
</evidence>
<sequence length="57" mass="6544">MVVRACAVVRVLVFMFFNMARWSRSKPKDQCSTHPATFFFMYVPCDEKPGLCILPGN</sequence>
<feature type="signal peptide" evidence="1">
    <location>
        <begin position="1"/>
        <end position="25"/>
    </location>
</feature>
<reference evidence="2 3" key="1">
    <citation type="submission" date="2018-08" db="EMBL/GenBank/DDBJ databases">
        <title>Genomic investigation of the strawberry pathogen Phytophthora fragariae indicates pathogenicity is determined by transcriptional variation in three key races.</title>
        <authorList>
            <person name="Adams T.M."/>
            <person name="Armitage A.D."/>
            <person name="Sobczyk M.K."/>
            <person name="Bates H.J."/>
            <person name="Dunwell J.M."/>
            <person name="Nellist C.F."/>
            <person name="Harrison R.J."/>
        </authorList>
    </citation>
    <scope>NUCLEOTIDE SEQUENCE [LARGE SCALE GENOMIC DNA]</scope>
    <source>
        <strain evidence="2 3">SCRP333</strain>
    </source>
</reference>
<dbReference type="Proteomes" id="UP000434957">
    <property type="component" value="Unassembled WGS sequence"/>
</dbReference>
<evidence type="ECO:0008006" key="4">
    <source>
        <dbReference type="Google" id="ProtNLM"/>
    </source>
</evidence>
<evidence type="ECO:0000256" key="1">
    <source>
        <dbReference type="SAM" id="SignalP"/>
    </source>
</evidence>
<accession>A0A6A4C1L2</accession>
<keyword evidence="1" id="KW-0732">Signal</keyword>
<organism evidence="2 3">
    <name type="scientific">Phytophthora rubi</name>
    <dbReference type="NCBI Taxonomy" id="129364"/>
    <lineage>
        <taxon>Eukaryota</taxon>
        <taxon>Sar</taxon>
        <taxon>Stramenopiles</taxon>
        <taxon>Oomycota</taxon>
        <taxon>Peronosporomycetes</taxon>
        <taxon>Peronosporales</taxon>
        <taxon>Peronosporaceae</taxon>
        <taxon>Phytophthora</taxon>
    </lineage>
</organism>
<protein>
    <recommendedName>
        <fullName evidence="4">Secreted protein</fullName>
    </recommendedName>
</protein>
<comment type="caution">
    <text evidence="2">The sequence shown here is derived from an EMBL/GenBank/DDBJ whole genome shotgun (WGS) entry which is preliminary data.</text>
</comment>
<gene>
    <name evidence="2" type="ORF">PR003_g28104</name>
</gene>
<proteinExistence type="predicted"/>
<feature type="chain" id="PRO_5025432954" description="Secreted protein" evidence="1">
    <location>
        <begin position="26"/>
        <end position="57"/>
    </location>
</feature>
<evidence type="ECO:0000313" key="2">
    <source>
        <dbReference type="EMBL" id="KAE9279907.1"/>
    </source>
</evidence>
<keyword evidence="3" id="KW-1185">Reference proteome</keyword>